<name>A0A0M3HRU3_ASCLU</name>
<protein>
    <submittedName>
        <fullName evidence="2">Uncharacterized protein</fullName>
    </submittedName>
</protein>
<evidence type="ECO:0000313" key="1">
    <source>
        <dbReference type="Proteomes" id="UP000036681"/>
    </source>
</evidence>
<dbReference type="WBParaSite" id="ALUE_0000509301-mRNA-1">
    <property type="protein sequence ID" value="ALUE_0000509301-mRNA-1"/>
    <property type="gene ID" value="ALUE_0000509301"/>
</dbReference>
<organism evidence="1 2">
    <name type="scientific">Ascaris lumbricoides</name>
    <name type="common">Giant roundworm</name>
    <dbReference type="NCBI Taxonomy" id="6252"/>
    <lineage>
        <taxon>Eukaryota</taxon>
        <taxon>Metazoa</taxon>
        <taxon>Ecdysozoa</taxon>
        <taxon>Nematoda</taxon>
        <taxon>Chromadorea</taxon>
        <taxon>Rhabditida</taxon>
        <taxon>Spirurina</taxon>
        <taxon>Ascaridomorpha</taxon>
        <taxon>Ascaridoidea</taxon>
        <taxon>Ascarididae</taxon>
        <taxon>Ascaris</taxon>
    </lineage>
</organism>
<sequence>MARCDATLAMFAEIEEDSIVTLMLSVGHPGSFCDCMERNRPNLQQRIEFPKNDIATVITLIIPLPSFSSSNGSIVVDYYY</sequence>
<proteinExistence type="predicted"/>
<evidence type="ECO:0000313" key="2">
    <source>
        <dbReference type="WBParaSite" id="ALUE_0000509301-mRNA-1"/>
    </source>
</evidence>
<reference evidence="2" key="1">
    <citation type="submission" date="2017-02" db="UniProtKB">
        <authorList>
            <consortium name="WormBaseParasite"/>
        </authorList>
    </citation>
    <scope>IDENTIFICATION</scope>
</reference>
<dbReference type="Proteomes" id="UP000036681">
    <property type="component" value="Unplaced"/>
</dbReference>
<dbReference type="AlphaFoldDB" id="A0A0M3HRU3"/>
<keyword evidence="1" id="KW-1185">Reference proteome</keyword>
<accession>A0A0M3HRU3</accession>